<comment type="caution">
    <text evidence="1">The sequence shown here is derived from an EMBL/GenBank/DDBJ whole genome shotgun (WGS) entry which is preliminary data.</text>
</comment>
<gene>
    <name evidence="1" type="ORF">JOF53_000110</name>
</gene>
<protein>
    <submittedName>
        <fullName evidence="1">DNA-binding beta-propeller fold protein YncE</fullName>
    </submittedName>
</protein>
<dbReference type="RefSeq" id="WP_209706152.1">
    <property type="nucleotide sequence ID" value="NZ_JAGIOO010000001.1"/>
</dbReference>
<name>A0ABS5A3Y4_9PSEU</name>
<dbReference type="Proteomes" id="UP001519363">
    <property type="component" value="Unassembled WGS sequence"/>
</dbReference>
<keyword evidence="1" id="KW-0238">DNA-binding</keyword>
<dbReference type="Gene3D" id="2.130.10.10">
    <property type="entry name" value="YVTN repeat-like/Quinoprotein amine dehydrogenase"/>
    <property type="match status" value="1"/>
</dbReference>
<dbReference type="GO" id="GO:0003677">
    <property type="term" value="F:DNA binding"/>
    <property type="evidence" value="ECO:0007669"/>
    <property type="project" value="UniProtKB-KW"/>
</dbReference>
<evidence type="ECO:0000313" key="2">
    <source>
        <dbReference type="Proteomes" id="UP001519363"/>
    </source>
</evidence>
<accession>A0ABS5A3Y4</accession>
<sequence>MRRLMAALAAGTVLLTGCGADEPGTSEQPPDEIIPATPAVAPARGAVPAGTTTPLPGKATAITLDETTRTLVTALREPARLLLHNVDDLTAPPREIPLPGPVDQLSLVDGKLLAPVRANGKLLRITLPDATVQSTDLDGGPLGATQVDGRTVVALRDPGKGIAVLDATGKLERTIPGSFRGVSTVLPAGKKVVVLDELRTAVYEVDPATGQLGAGLRAGDAATRAVTDKYGRILVVDTRAGEYLAFSTNPLIMRQRFPVPGAPYGLAYDHARDLAWITLTERDEVVAYNIAGGEPMEKYRFPTVHQPNSVTVDPKSGRVLIASADGGGVQVVQP</sequence>
<organism evidence="1 2">
    <name type="scientific">Crossiella equi</name>
    <dbReference type="NCBI Taxonomy" id="130796"/>
    <lineage>
        <taxon>Bacteria</taxon>
        <taxon>Bacillati</taxon>
        <taxon>Actinomycetota</taxon>
        <taxon>Actinomycetes</taxon>
        <taxon>Pseudonocardiales</taxon>
        <taxon>Pseudonocardiaceae</taxon>
        <taxon>Crossiella</taxon>
    </lineage>
</organism>
<keyword evidence="2" id="KW-1185">Reference proteome</keyword>
<dbReference type="SUPFAM" id="SSF101898">
    <property type="entry name" value="NHL repeat"/>
    <property type="match status" value="1"/>
</dbReference>
<dbReference type="EMBL" id="JAGIOO010000001">
    <property type="protein sequence ID" value="MBP2471238.1"/>
    <property type="molecule type" value="Genomic_DNA"/>
</dbReference>
<dbReference type="PROSITE" id="PS51257">
    <property type="entry name" value="PROKAR_LIPOPROTEIN"/>
    <property type="match status" value="1"/>
</dbReference>
<dbReference type="InterPro" id="IPR015943">
    <property type="entry name" value="WD40/YVTN_repeat-like_dom_sf"/>
</dbReference>
<reference evidence="1 2" key="1">
    <citation type="submission" date="2021-03" db="EMBL/GenBank/DDBJ databases">
        <title>Sequencing the genomes of 1000 actinobacteria strains.</title>
        <authorList>
            <person name="Klenk H.-P."/>
        </authorList>
    </citation>
    <scope>NUCLEOTIDE SEQUENCE [LARGE SCALE GENOMIC DNA]</scope>
    <source>
        <strain evidence="1 2">DSM 44580</strain>
    </source>
</reference>
<proteinExistence type="predicted"/>
<evidence type="ECO:0000313" key="1">
    <source>
        <dbReference type="EMBL" id="MBP2471238.1"/>
    </source>
</evidence>